<dbReference type="GO" id="GO:0004823">
    <property type="term" value="F:leucine-tRNA ligase activity"/>
    <property type="evidence" value="ECO:0007669"/>
    <property type="project" value="UniProtKB-UniRule"/>
</dbReference>
<dbReference type="InterPro" id="IPR015413">
    <property type="entry name" value="Methionyl/Leucyl_tRNA_Synth"/>
</dbReference>
<evidence type="ECO:0000256" key="1">
    <source>
        <dbReference type="ARBA" id="ARBA00005594"/>
    </source>
</evidence>
<dbReference type="Proteomes" id="UP000189795">
    <property type="component" value="Unassembled WGS sequence"/>
</dbReference>
<dbReference type="InterPro" id="IPR009008">
    <property type="entry name" value="Val/Leu/Ile-tRNA-synth_edit"/>
</dbReference>
<dbReference type="FunFam" id="3.40.50.620:FF:000077">
    <property type="entry name" value="Leucine--tRNA ligase"/>
    <property type="match status" value="1"/>
</dbReference>
<comment type="similarity">
    <text evidence="1 9 10">Belongs to the class-I aminoacyl-tRNA synthetase family.</text>
</comment>
<dbReference type="FunFam" id="1.10.730.10:FF:000011">
    <property type="entry name" value="Leucine--tRNA ligase chloroplastic/mitochondrial"/>
    <property type="match status" value="1"/>
</dbReference>
<dbReference type="Pfam" id="PF00133">
    <property type="entry name" value="tRNA-synt_1"/>
    <property type="match status" value="1"/>
</dbReference>
<comment type="subcellular location">
    <subcellularLocation>
        <location evidence="9">Cytoplasm</location>
    </subcellularLocation>
</comment>
<evidence type="ECO:0000259" key="11">
    <source>
        <dbReference type="Pfam" id="PF00133"/>
    </source>
</evidence>
<evidence type="ECO:0000256" key="7">
    <source>
        <dbReference type="ARBA" id="ARBA00023146"/>
    </source>
</evidence>
<dbReference type="Pfam" id="PF13603">
    <property type="entry name" value="tRNA-synt_1_2"/>
    <property type="match status" value="1"/>
</dbReference>
<accession>A0A1V4FKG0</accession>
<comment type="caution">
    <text evidence="9">Lacks conserved residue(s) required for the propagation of feature annotation.</text>
</comment>
<dbReference type="InterPro" id="IPR001412">
    <property type="entry name" value="aa-tRNA-synth_I_CS"/>
</dbReference>
<dbReference type="SUPFAM" id="SSF50677">
    <property type="entry name" value="ValRS/IleRS/LeuRS editing domain"/>
    <property type="match status" value="1"/>
</dbReference>
<keyword evidence="5 9" id="KW-0067">ATP-binding</keyword>
<reference evidence="15 16" key="1">
    <citation type="submission" date="2017-03" db="EMBL/GenBank/DDBJ databases">
        <title>Antibiotic resistance of probiotic microorganisms.</title>
        <authorList>
            <person name="Sanudo A.I."/>
            <person name="Olivares M."/>
            <person name="Banuelos O."/>
        </authorList>
    </citation>
    <scope>NUCLEOTIDE SEQUENCE [LARGE SCALE GENOMIC DNA]</scope>
    <source>
        <strain evidence="15 16">CECT8605</strain>
    </source>
</reference>
<dbReference type="PANTHER" id="PTHR43740">
    <property type="entry name" value="LEUCYL-TRNA SYNTHETASE"/>
    <property type="match status" value="1"/>
</dbReference>
<dbReference type="EC" id="6.1.1.4" evidence="9"/>
<dbReference type="SUPFAM" id="SSF47323">
    <property type="entry name" value="Anticodon-binding domain of a subclass of class I aminoacyl-tRNA synthetases"/>
    <property type="match status" value="1"/>
</dbReference>
<dbReference type="NCBIfam" id="TIGR00396">
    <property type="entry name" value="leuS_bact"/>
    <property type="match status" value="1"/>
</dbReference>
<dbReference type="PROSITE" id="PS00178">
    <property type="entry name" value="AA_TRNA_LIGASE_I"/>
    <property type="match status" value="1"/>
</dbReference>
<dbReference type="InterPro" id="IPR002300">
    <property type="entry name" value="aa-tRNA-synth_Ia"/>
</dbReference>
<comment type="catalytic activity">
    <reaction evidence="8 9">
        <text>tRNA(Leu) + L-leucine + ATP = L-leucyl-tRNA(Leu) + AMP + diphosphate</text>
        <dbReference type="Rhea" id="RHEA:11688"/>
        <dbReference type="Rhea" id="RHEA-COMP:9613"/>
        <dbReference type="Rhea" id="RHEA-COMP:9622"/>
        <dbReference type="ChEBI" id="CHEBI:30616"/>
        <dbReference type="ChEBI" id="CHEBI:33019"/>
        <dbReference type="ChEBI" id="CHEBI:57427"/>
        <dbReference type="ChEBI" id="CHEBI:78442"/>
        <dbReference type="ChEBI" id="CHEBI:78494"/>
        <dbReference type="ChEBI" id="CHEBI:456215"/>
        <dbReference type="EC" id="6.1.1.4"/>
    </reaction>
</comment>
<keyword evidence="3 9" id="KW-0436">Ligase</keyword>
<name>A0A1V4FKG0_LIMRT</name>
<keyword evidence="4 9" id="KW-0547">Nucleotide-binding</keyword>
<dbReference type="RefSeq" id="WP_079376119.1">
    <property type="nucleotide sequence ID" value="NZ_MWVS01000073.1"/>
</dbReference>
<organism evidence="15 16">
    <name type="scientific">Limosilactobacillus reuteri</name>
    <name type="common">Lactobacillus reuteri</name>
    <dbReference type="NCBI Taxonomy" id="1598"/>
    <lineage>
        <taxon>Bacteria</taxon>
        <taxon>Bacillati</taxon>
        <taxon>Bacillota</taxon>
        <taxon>Bacilli</taxon>
        <taxon>Lactobacillales</taxon>
        <taxon>Lactobacillaceae</taxon>
        <taxon>Limosilactobacillus</taxon>
    </lineage>
</organism>
<keyword evidence="7 9" id="KW-0030">Aminoacyl-tRNA synthetase</keyword>
<dbReference type="GO" id="GO:0005829">
    <property type="term" value="C:cytosol"/>
    <property type="evidence" value="ECO:0007669"/>
    <property type="project" value="TreeGrafter"/>
</dbReference>
<feature type="domain" description="Methionyl/Leucyl tRNA synthetase" evidence="13">
    <location>
        <begin position="39"/>
        <end position="158"/>
    </location>
</feature>
<evidence type="ECO:0000256" key="8">
    <source>
        <dbReference type="ARBA" id="ARBA00047469"/>
    </source>
</evidence>
<dbReference type="HAMAP" id="MF_00049_B">
    <property type="entry name" value="Leu_tRNA_synth_B"/>
    <property type="match status" value="1"/>
</dbReference>
<proteinExistence type="inferred from homology"/>
<sequence>MAYDHKTIEKKWQKFWKKNETFKADLNKDQKKYYALDMFPYPSGQGLHVGHPEGYTATDVMSRMKRMQGFNVLHPMGWDAFGLPAEQYALKTGHNPKDFTNKNIDHFRDQIQSLGFSYDWDREVNTTDPKFYKWTQWIFEQLYKKGLAYESEIMVNWAPDFMGGTVVANEEVEDGKTKRGGYPVYRKPMRQWVLKITAYADRLIDDLDLVDWPESVKEMQRNWIGRSEGASVFFPVVGDEDTKIEVFTTRADTLFGASYVILAPEQELVDQLTTPEHKAEVEKYKEEASRRSDLERTDLNKDKTGVFTGSYVINPVNGEKLPIWISDYVLASYGTGAVMAVPSGDQRDYDFATKFDLPIKPVIEGADVSEGAFDGDGKHINSGFLDGLNIADAKQKMIDWLEEHDAGHKKVNYRLRDWIFSRQRYWGEPIPVIHWDDGTTSLVPEDELPLELPKTDNIEPSGTGESPLANVEDWVNVYDENGRHGLRETNTMPQWAGSSWYWLRYTDPHNNEEFASKEALDYWSPVDLYVGGAEHAVLHLLYARFWHKVLYDLGLVPTKEPFMKLVNQGMILGSNHEKMSKSKGNVVNPDDIVDQYGADTLRLYEMFMGPLEESVPWDEKGLHGANKWVQRVWRLLMDDNNHLRDRVSTFNDGKLTKVYNQTVKKVTEDYERMHFNTAISQLMVFVNEAYKVDDLPVEYMKGFVKMIAPIMPHMAEELWSQFGESDTITYQPWPTYDPKALVEDEVEMIVQVNGKVRAKIKMAKDTDRDEAQQLALANEHVKKFTNGKDIKKVIVVPNKIVNIVAK</sequence>
<dbReference type="GO" id="GO:0006429">
    <property type="term" value="P:leucyl-tRNA aminoacylation"/>
    <property type="evidence" value="ECO:0007669"/>
    <property type="project" value="UniProtKB-UniRule"/>
</dbReference>
<dbReference type="PRINTS" id="PR00985">
    <property type="entry name" value="TRNASYNTHLEU"/>
</dbReference>
<dbReference type="CDD" id="cd07958">
    <property type="entry name" value="Anticodon_Ia_Leu_BEm"/>
    <property type="match status" value="1"/>
</dbReference>
<evidence type="ECO:0000256" key="4">
    <source>
        <dbReference type="ARBA" id="ARBA00022741"/>
    </source>
</evidence>
<dbReference type="InterPro" id="IPR002302">
    <property type="entry name" value="Leu-tRNA-ligase"/>
</dbReference>
<evidence type="ECO:0000256" key="5">
    <source>
        <dbReference type="ARBA" id="ARBA00022840"/>
    </source>
</evidence>
<dbReference type="Gene3D" id="1.10.730.10">
    <property type="entry name" value="Isoleucyl-tRNA Synthetase, Domain 1"/>
    <property type="match status" value="1"/>
</dbReference>
<feature type="domain" description="Methionyl/Valyl/Leucyl/Isoleucyl-tRNA synthetase anticodon-binding" evidence="12">
    <location>
        <begin position="655"/>
        <end position="768"/>
    </location>
</feature>
<dbReference type="Pfam" id="PF09334">
    <property type="entry name" value="tRNA-synt_1g"/>
    <property type="match status" value="1"/>
</dbReference>
<dbReference type="FunFam" id="3.10.20.590:FF:000001">
    <property type="entry name" value="Leucine--tRNA ligase"/>
    <property type="match status" value="1"/>
</dbReference>
<dbReference type="Gene3D" id="3.10.20.590">
    <property type="match status" value="1"/>
</dbReference>
<protein>
    <recommendedName>
        <fullName evidence="9">Leucine--tRNA ligase</fullName>
        <ecNumber evidence="9">6.1.1.4</ecNumber>
    </recommendedName>
    <alternativeName>
        <fullName evidence="9">Leucyl-tRNA synthetase</fullName>
        <shortName evidence="9">LeuRS</shortName>
    </alternativeName>
</protein>
<dbReference type="InterPro" id="IPR009080">
    <property type="entry name" value="tRNAsynth_Ia_anticodon-bd"/>
</dbReference>
<gene>
    <name evidence="9" type="primary">leuS</name>
    <name evidence="15" type="ORF">B5D07_06795</name>
</gene>
<dbReference type="PANTHER" id="PTHR43740:SF2">
    <property type="entry name" value="LEUCINE--TRNA LIGASE, MITOCHONDRIAL"/>
    <property type="match status" value="1"/>
</dbReference>
<dbReference type="FunFam" id="3.40.50.620:FF:000056">
    <property type="entry name" value="Leucine--tRNA ligase"/>
    <property type="match status" value="1"/>
</dbReference>
<comment type="caution">
    <text evidence="15">The sequence shown here is derived from an EMBL/GenBank/DDBJ whole genome shotgun (WGS) entry which is preliminary data.</text>
</comment>
<evidence type="ECO:0000256" key="2">
    <source>
        <dbReference type="ARBA" id="ARBA00022490"/>
    </source>
</evidence>
<dbReference type="GO" id="GO:0005524">
    <property type="term" value="F:ATP binding"/>
    <property type="evidence" value="ECO:0007669"/>
    <property type="project" value="UniProtKB-UniRule"/>
</dbReference>
<dbReference type="SUPFAM" id="SSF52374">
    <property type="entry name" value="Nucleotidylyl transferase"/>
    <property type="match status" value="1"/>
</dbReference>
<evidence type="ECO:0000259" key="12">
    <source>
        <dbReference type="Pfam" id="PF08264"/>
    </source>
</evidence>
<dbReference type="EMBL" id="MWVS01000073">
    <property type="protein sequence ID" value="OPG88186.1"/>
    <property type="molecule type" value="Genomic_DNA"/>
</dbReference>
<evidence type="ECO:0000256" key="9">
    <source>
        <dbReference type="HAMAP-Rule" id="MF_00049"/>
    </source>
</evidence>
<dbReference type="Gene3D" id="3.40.50.620">
    <property type="entry name" value="HUPs"/>
    <property type="match status" value="2"/>
</dbReference>
<feature type="domain" description="Aminoacyl-tRNA synthetase class Ia" evidence="11">
    <location>
        <begin position="415"/>
        <end position="605"/>
    </location>
</feature>
<evidence type="ECO:0000256" key="6">
    <source>
        <dbReference type="ARBA" id="ARBA00022917"/>
    </source>
</evidence>
<dbReference type="InterPro" id="IPR014729">
    <property type="entry name" value="Rossmann-like_a/b/a_fold"/>
</dbReference>
<keyword evidence="6 9" id="KW-0648">Protein biosynthesis</keyword>
<evidence type="ECO:0000313" key="15">
    <source>
        <dbReference type="EMBL" id="OPG88186.1"/>
    </source>
</evidence>
<feature type="domain" description="Leucyl-tRNA synthetase editing" evidence="14">
    <location>
        <begin position="221"/>
        <end position="402"/>
    </location>
</feature>
<evidence type="ECO:0000256" key="10">
    <source>
        <dbReference type="RuleBase" id="RU363035"/>
    </source>
</evidence>
<dbReference type="CDD" id="cd00812">
    <property type="entry name" value="LeuRS_core"/>
    <property type="match status" value="1"/>
</dbReference>
<evidence type="ECO:0000259" key="14">
    <source>
        <dbReference type="Pfam" id="PF13603"/>
    </source>
</evidence>
<dbReference type="GO" id="GO:0002161">
    <property type="term" value="F:aminoacyl-tRNA deacylase activity"/>
    <property type="evidence" value="ECO:0007669"/>
    <property type="project" value="InterPro"/>
</dbReference>
<keyword evidence="2 9" id="KW-0963">Cytoplasm</keyword>
<dbReference type="AlphaFoldDB" id="A0A1V4FKG0"/>
<evidence type="ECO:0000256" key="3">
    <source>
        <dbReference type="ARBA" id="ARBA00022598"/>
    </source>
</evidence>
<evidence type="ECO:0000313" key="16">
    <source>
        <dbReference type="Proteomes" id="UP000189795"/>
    </source>
</evidence>
<dbReference type="InterPro" id="IPR025709">
    <property type="entry name" value="Leu_tRNA-synth_edit"/>
</dbReference>
<dbReference type="Pfam" id="PF08264">
    <property type="entry name" value="Anticodon_1"/>
    <property type="match status" value="1"/>
</dbReference>
<evidence type="ECO:0000259" key="13">
    <source>
        <dbReference type="Pfam" id="PF09334"/>
    </source>
</evidence>
<feature type="short sequence motif" description="'KMSKS' region" evidence="9">
    <location>
        <begin position="578"/>
        <end position="582"/>
    </location>
</feature>
<feature type="binding site" evidence="9">
    <location>
        <position position="581"/>
    </location>
    <ligand>
        <name>ATP</name>
        <dbReference type="ChEBI" id="CHEBI:30616"/>
    </ligand>
</feature>
<dbReference type="InterPro" id="IPR013155">
    <property type="entry name" value="M/V/L/I-tRNA-synth_anticd-bd"/>
</dbReference>